<organism evidence="3 4">
    <name type="scientific">Volvox africanus</name>
    <dbReference type="NCBI Taxonomy" id="51714"/>
    <lineage>
        <taxon>Eukaryota</taxon>
        <taxon>Viridiplantae</taxon>
        <taxon>Chlorophyta</taxon>
        <taxon>core chlorophytes</taxon>
        <taxon>Chlorophyceae</taxon>
        <taxon>CS clade</taxon>
        <taxon>Chlamydomonadales</taxon>
        <taxon>Volvocaceae</taxon>
        <taxon>Volvox</taxon>
    </lineage>
</organism>
<dbReference type="Proteomes" id="UP000747399">
    <property type="component" value="Unassembled WGS sequence"/>
</dbReference>
<sequence length="178" mass="18055">MGATLNHIFNLLSLSCILLLSPAGGAKALASDGPITGAQRIQKGAKQQGKQQSLRDIVAGAVAATTFAPGKDNRKRDEMEAPTSATKQRGVTDNVQRVTVSHGSGGGSKPAAVKLAGSISAAVLPGLRAAGTLPIAVAALNATAGSRGKRSAKKAVSATAFFPGMRYQRPHSALMASR</sequence>
<gene>
    <name evidence="3" type="ORF">Vafri_8920</name>
</gene>
<evidence type="ECO:0000256" key="1">
    <source>
        <dbReference type="SAM" id="MobiDB-lite"/>
    </source>
</evidence>
<feature type="region of interest" description="Disordered" evidence="1">
    <location>
        <begin position="68"/>
        <end position="91"/>
    </location>
</feature>
<comment type="caution">
    <text evidence="3">The sequence shown here is derived from an EMBL/GenBank/DDBJ whole genome shotgun (WGS) entry which is preliminary data.</text>
</comment>
<dbReference type="AlphaFoldDB" id="A0A8J4B422"/>
<evidence type="ECO:0000313" key="3">
    <source>
        <dbReference type="EMBL" id="GIL53275.1"/>
    </source>
</evidence>
<accession>A0A8J4B422</accession>
<feature type="non-terminal residue" evidence="3">
    <location>
        <position position="1"/>
    </location>
</feature>
<protein>
    <submittedName>
        <fullName evidence="3">Uncharacterized protein</fullName>
    </submittedName>
</protein>
<reference evidence="3" key="1">
    <citation type="journal article" date="2021" name="Proc. Natl. Acad. Sci. U.S.A.">
        <title>Three genomes in the algal genus Volvox reveal the fate of a haploid sex-determining region after a transition to homothallism.</title>
        <authorList>
            <person name="Yamamoto K."/>
            <person name="Hamaji T."/>
            <person name="Kawai-Toyooka H."/>
            <person name="Matsuzaki R."/>
            <person name="Takahashi F."/>
            <person name="Nishimura Y."/>
            <person name="Kawachi M."/>
            <person name="Noguchi H."/>
            <person name="Minakuchi Y."/>
            <person name="Umen J.G."/>
            <person name="Toyoda A."/>
            <person name="Nozaki H."/>
        </authorList>
    </citation>
    <scope>NUCLEOTIDE SEQUENCE</scope>
    <source>
        <strain evidence="3">NIES-3780</strain>
    </source>
</reference>
<name>A0A8J4B422_9CHLO</name>
<proteinExistence type="predicted"/>
<dbReference type="EMBL" id="BNCO01000014">
    <property type="protein sequence ID" value="GIL53275.1"/>
    <property type="molecule type" value="Genomic_DNA"/>
</dbReference>
<keyword evidence="2" id="KW-0732">Signal</keyword>
<evidence type="ECO:0000256" key="2">
    <source>
        <dbReference type="SAM" id="SignalP"/>
    </source>
</evidence>
<feature type="signal peptide" evidence="2">
    <location>
        <begin position="1"/>
        <end position="28"/>
    </location>
</feature>
<keyword evidence="4" id="KW-1185">Reference proteome</keyword>
<feature type="chain" id="PRO_5035172734" evidence="2">
    <location>
        <begin position="29"/>
        <end position="178"/>
    </location>
</feature>
<evidence type="ECO:0000313" key="4">
    <source>
        <dbReference type="Proteomes" id="UP000747399"/>
    </source>
</evidence>